<proteinExistence type="predicted"/>
<comment type="caution">
    <text evidence="2">The sequence shown here is derived from an EMBL/GenBank/DDBJ whole genome shotgun (WGS) entry which is preliminary data.</text>
</comment>
<dbReference type="EMBL" id="JBJKFK010000294">
    <property type="protein sequence ID" value="KAL3318047.1"/>
    <property type="molecule type" value="Genomic_DNA"/>
</dbReference>
<dbReference type="AlphaFoldDB" id="A0ABD2QES0"/>
<evidence type="ECO:0008006" key="4">
    <source>
        <dbReference type="Google" id="ProtNLM"/>
    </source>
</evidence>
<accession>A0ABD2QES0</accession>
<feature type="region of interest" description="Disordered" evidence="1">
    <location>
        <begin position="216"/>
        <end position="235"/>
    </location>
</feature>
<evidence type="ECO:0000256" key="1">
    <source>
        <dbReference type="SAM" id="MobiDB-lite"/>
    </source>
</evidence>
<organism evidence="2 3">
    <name type="scientific">Cichlidogyrus casuarinus</name>
    <dbReference type="NCBI Taxonomy" id="1844966"/>
    <lineage>
        <taxon>Eukaryota</taxon>
        <taxon>Metazoa</taxon>
        <taxon>Spiralia</taxon>
        <taxon>Lophotrochozoa</taxon>
        <taxon>Platyhelminthes</taxon>
        <taxon>Monogenea</taxon>
        <taxon>Monopisthocotylea</taxon>
        <taxon>Dactylogyridea</taxon>
        <taxon>Ancyrocephalidae</taxon>
        <taxon>Cichlidogyrus</taxon>
    </lineage>
</organism>
<evidence type="ECO:0000313" key="3">
    <source>
        <dbReference type="Proteomes" id="UP001626550"/>
    </source>
</evidence>
<name>A0ABD2QES0_9PLAT</name>
<protein>
    <recommendedName>
        <fullName evidence="4">Myb-like domain-containing protein</fullName>
    </recommendedName>
</protein>
<gene>
    <name evidence="2" type="ORF">Ciccas_003296</name>
</gene>
<dbReference type="Proteomes" id="UP001626550">
    <property type="component" value="Unassembled WGS sequence"/>
</dbReference>
<feature type="region of interest" description="Disordered" evidence="1">
    <location>
        <begin position="380"/>
        <end position="409"/>
    </location>
</feature>
<keyword evidence="3" id="KW-1185">Reference proteome</keyword>
<sequence>MQQQPNMMKIQKPGDKSALKPRPLILQHSNANKIVSNGFMYGRPMDRKSVQFPWNKALDNSLLDLHSRFGSQWQLILQMLPPFAVKNNRARLTVELVKKRYKDLQSRRIAKQVCEYNYLHSKEQTYRDRKCKPNKENETPPIPPPLEEEVMAVPMAPPEIPKQQQQSSQDSNFTLFNFEDEFAVQTPTKAIGESERLSFHLLQHCSNDLFESKATLTPRQKRESESLLEVTTHSPKRIKQEAPINKKSPELSFQCPLEASVDENESWENPTMIALNTAKVTAINRLLVQAKERKLKQRFEAMRAQRQVFSLARKSLAPGENSIPSISVPQGCEPHFSTRRVIQIGCEEAWKQKALGLDHVNFSMEEKAKAVLGMSDNYEGIETPKQHPQRVTITRSGRKSASAKYSNTR</sequence>
<evidence type="ECO:0000313" key="2">
    <source>
        <dbReference type="EMBL" id="KAL3318047.1"/>
    </source>
</evidence>
<reference evidence="2 3" key="1">
    <citation type="submission" date="2024-11" db="EMBL/GenBank/DDBJ databases">
        <title>Adaptive evolution of stress response genes in parasites aligns with host niche diversity.</title>
        <authorList>
            <person name="Hahn C."/>
            <person name="Resl P."/>
        </authorList>
    </citation>
    <scope>NUCLEOTIDE SEQUENCE [LARGE SCALE GENOMIC DNA]</scope>
    <source>
        <strain evidence="2">EGGRZ-B1_66</strain>
        <tissue evidence="2">Body</tissue>
    </source>
</reference>